<feature type="compositionally biased region" description="Polar residues" evidence="1">
    <location>
        <begin position="520"/>
        <end position="537"/>
    </location>
</feature>
<organism evidence="2 3">
    <name type="scientific">Plasmodium fragile</name>
    <dbReference type="NCBI Taxonomy" id="5857"/>
    <lineage>
        <taxon>Eukaryota</taxon>
        <taxon>Sar</taxon>
        <taxon>Alveolata</taxon>
        <taxon>Apicomplexa</taxon>
        <taxon>Aconoidasida</taxon>
        <taxon>Haemosporida</taxon>
        <taxon>Plasmodiidae</taxon>
        <taxon>Plasmodium</taxon>
        <taxon>Plasmodium (Plasmodium)</taxon>
    </lineage>
</organism>
<keyword evidence="3" id="KW-1185">Reference proteome</keyword>
<evidence type="ECO:0000256" key="1">
    <source>
        <dbReference type="SAM" id="MobiDB-lite"/>
    </source>
</evidence>
<name>A0A0D9QME8_PLAFR</name>
<sequence>MLRPMENLLQRHEEGNNLQMVGSNSQDVHTMETNIDGGSNSNEGCEIPPTGDGGGRLGKRRRGIKDKEYMEHIQGKYQEGSYVNNTEYRPHGEDDEEDERLMSNEEVKNIVMEDYEDNLSVASSAQSNYGKYRDVDPDHLIYLYENDNVGGLKSTEDLVAGECVAEATTEAGEEGPVARYLDKHYKGQIIIDGKNEVDELLLATRMAYFDMANQNRDGTSELIKQNASVDFQQEDQSEENESSVDCSEDEAFDRDEPVEQFHHFYEDSSVDDDEQPGCDPIVRFPDNPGESDKKEVHNEDAHAEGVKGSQGCGHITKETVHEMISDNLEDEMVNRTTNGETNTEVSGETHREDVAANAMMDQSAECVFPKEKNQFSKQSRIRLMGAPQSVKEDIPIEKIGKLIKLQDDVLTVHAFKCEFYLSVASVLCLQNRKIIGCIINVSSNETEIFYYAKVLFPNVKNELTPNVDIYVDQKHAVYMNAGVNICSELFKVFRNPAIPFVFINYKDLYNIADAQLAESTNQNQEGADTNKNATNSGKHNEHAISNWLRNIESSTSTQAGKCANKIWHRNISSQNVNPHDNPHTNYNHQAYMKTHAPPRGRAARNYVNVSSRRPSNYRFKNLSYVNSVQANKMATLHDNASSGMRTRDGENGAYVGTPIMNGNASARGASGMGSSYNHGGAQNYGSGIAPDVPISEVQSSYVTHHNATREKNAYPHRTYRPPFLPTQYNQQFPRHDYSRTTMLSPFDERTSAYPNEATNNIHRGSLYSMHKTNNAINRTNRYLYNKMKRGPPFSNITIVNSNDWGHFQTEKK</sequence>
<evidence type="ECO:0000313" key="2">
    <source>
        <dbReference type="EMBL" id="KJP86911.1"/>
    </source>
</evidence>
<protein>
    <submittedName>
        <fullName evidence="2">Uncharacterized protein</fullName>
    </submittedName>
</protein>
<feature type="compositionally biased region" description="Basic and acidic residues" evidence="1">
    <location>
        <begin position="290"/>
        <end position="305"/>
    </location>
</feature>
<dbReference type="OrthoDB" id="21550at2759"/>
<reference evidence="2 3" key="1">
    <citation type="submission" date="2014-03" db="EMBL/GenBank/DDBJ databases">
        <title>The Genome Sequence of Plasmodium fragile nilgiri.</title>
        <authorList>
            <consortium name="The Broad Institute Genomics Platform"/>
            <consortium name="The Broad Institute Genome Sequencing Center for Infectious Disease"/>
            <person name="Neafsey D."/>
            <person name="Duraisingh M."/>
            <person name="Young S.K."/>
            <person name="Zeng Q."/>
            <person name="Gargeya S."/>
            <person name="Abouelleil A."/>
            <person name="Alvarado L."/>
            <person name="Chapman S.B."/>
            <person name="Gainer-Dewar J."/>
            <person name="Goldberg J."/>
            <person name="Griggs A."/>
            <person name="Gujja S."/>
            <person name="Hansen M."/>
            <person name="Howarth C."/>
            <person name="Imamovic A."/>
            <person name="Larimer J."/>
            <person name="Pearson M."/>
            <person name="Poon T.W."/>
            <person name="Priest M."/>
            <person name="Roberts A."/>
            <person name="Saif S."/>
            <person name="Shea T."/>
            <person name="Sykes S."/>
            <person name="Wortman J."/>
            <person name="Nusbaum C."/>
            <person name="Birren B."/>
        </authorList>
    </citation>
    <scope>NUCLEOTIDE SEQUENCE [LARGE SCALE GENOMIC DNA]</scope>
    <source>
        <strain evidence="3">nilgiri</strain>
    </source>
</reference>
<feature type="region of interest" description="Disordered" evidence="1">
    <location>
        <begin position="230"/>
        <end position="251"/>
    </location>
</feature>
<proteinExistence type="predicted"/>
<gene>
    <name evidence="2" type="ORF">AK88_03420</name>
</gene>
<evidence type="ECO:0000313" key="3">
    <source>
        <dbReference type="Proteomes" id="UP000054561"/>
    </source>
</evidence>
<feature type="region of interest" description="Disordered" evidence="1">
    <location>
        <begin position="520"/>
        <end position="539"/>
    </location>
</feature>
<dbReference type="EMBL" id="KQ001683">
    <property type="protein sequence ID" value="KJP86911.1"/>
    <property type="molecule type" value="Genomic_DNA"/>
</dbReference>
<accession>A0A0D9QME8</accession>
<dbReference type="Proteomes" id="UP000054561">
    <property type="component" value="Unassembled WGS sequence"/>
</dbReference>
<feature type="region of interest" description="Disordered" evidence="1">
    <location>
        <begin position="36"/>
        <end position="60"/>
    </location>
</feature>
<dbReference type="AlphaFoldDB" id="A0A0D9QME8"/>
<dbReference type="OMA" id="MAYFDMA"/>
<dbReference type="RefSeq" id="XP_012336460.1">
    <property type="nucleotide sequence ID" value="XM_012481037.1"/>
</dbReference>
<feature type="compositionally biased region" description="Acidic residues" evidence="1">
    <location>
        <begin position="232"/>
        <end position="251"/>
    </location>
</feature>
<dbReference type="GeneID" id="24268734"/>
<dbReference type="VEuPathDB" id="PlasmoDB:AK88_03420"/>
<feature type="region of interest" description="Disordered" evidence="1">
    <location>
        <begin position="267"/>
        <end position="312"/>
    </location>
</feature>